<dbReference type="KEGG" id="tsv:DSM104635_02441"/>
<feature type="region of interest" description="Disordered" evidence="3">
    <location>
        <begin position="500"/>
        <end position="531"/>
    </location>
</feature>
<dbReference type="Pfam" id="PF00005">
    <property type="entry name" value="ABC_tran"/>
    <property type="match status" value="2"/>
</dbReference>
<reference evidence="6" key="1">
    <citation type="submission" date="2019-12" db="EMBL/GenBank/DDBJ databases">
        <title>Complete genome of Terracaulis silvestris 0127_4.</title>
        <authorList>
            <person name="Vieira S."/>
            <person name="Riedel T."/>
            <person name="Sproer C."/>
            <person name="Pascual J."/>
            <person name="Boedeker C."/>
            <person name="Overmann J."/>
        </authorList>
    </citation>
    <scope>NUCLEOTIDE SEQUENCE [LARGE SCALE GENOMIC DNA]</scope>
    <source>
        <strain evidence="6">0127_4</strain>
    </source>
</reference>
<feature type="domain" description="ABC transporter" evidence="4">
    <location>
        <begin position="290"/>
        <end position="518"/>
    </location>
</feature>
<keyword evidence="1" id="KW-0547">Nucleotide-binding</keyword>
<dbReference type="GO" id="GO:0005524">
    <property type="term" value="F:ATP binding"/>
    <property type="evidence" value="ECO:0007669"/>
    <property type="project" value="UniProtKB-KW"/>
</dbReference>
<dbReference type="InterPro" id="IPR003439">
    <property type="entry name" value="ABC_transporter-like_ATP-bd"/>
</dbReference>
<dbReference type="RefSeq" id="WP_158766437.1">
    <property type="nucleotide sequence ID" value="NZ_CP047045.1"/>
</dbReference>
<dbReference type="GO" id="GO:0016887">
    <property type="term" value="F:ATP hydrolysis activity"/>
    <property type="evidence" value="ECO:0007669"/>
    <property type="project" value="InterPro"/>
</dbReference>
<feature type="domain" description="ABC transporter" evidence="4">
    <location>
        <begin position="7"/>
        <end position="223"/>
    </location>
</feature>
<dbReference type="InterPro" id="IPR032524">
    <property type="entry name" value="ABC_tran_C"/>
</dbReference>
<gene>
    <name evidence="5" type="primary">uup</name>
    <name evidence="5" type="ORF">DSM104635_02441</name>
</gene>
<sequence length="608" mass="66013">MAGPALAHAKDLRLTLGSAPLFEGVSFVLHKGECAALIGANGAGKSTLIRMLAGEAEPDSGIITYASGTVVALARQEPDMEGFATLRDYARAPSVSIASSDRPAPAHDADSELELFGLDPYRAPTGLSGGETRRASLARAFAAGPDILLLDEPTNHLDIAAIELLEQRVAAFNGACLIVSHDRRFLERVTTATLWLRQRRVLTSDEGYAQFESWAERIEVEEERYAARLETHLKAEEHWLRRGVTARRSRNEGRRRKLEAMRTEKRDFKALSATPKAALQADKGAESSKLVIEAKRVSIAYGRPIVTDFSTRIMRGDRVGVVGANGAGKTTLLELLLQRRDPESGEVRLGGNLEIAYVDQSRAILGNAGTIWDALAPRGGDQIMVRGRPKHVAAYAGEFLFSPAQLRQPIDALSGGERNRLALAVALAKPANLLVLDEPTNDLDIDTLDALEDMLAAYDGTVILVSHDRAFLDGVATQIIGPLGDGKWVEAPGGWSDFEREYGGVKPKRREQPAAQRAEPKPQAPRKATKLSYKDERRAAELDTLLPKLSAEIGVLEASLAASGVFERDPKAFHTTAARLEAARAEHIAGEGEWLEIELKREALASEE</sequence>
<evidence type="ECO:0000256" key="1">
    <source>
        <dbReference type="ARBA" id="ARBA00022741"/>
    </source>
</evidence>
<organism evidence="5 6">
    <name type="scientific">Terricaulis silvestris</name>
    <dbReference type="NCBI Taxonomy" id="2686094"/>
    <lineage>
        <taxon>Bacteria</taxon>
        <taxon>Pseudomonadati</taxon>
        <taxon>Pseudomonadota</taxon>
        <taxon>Alphaproteobacteria</taxon>
        <taxon>Caulobacterales</taxon>
        <taxon>Caulobacteraceae</taxon>
        <taxon>Terricaulis</taxon>
    </lineage>
</organism>
<dbReference type="InterPro" id="IPR017871">
    <property type="entry name" value="ABC_transporter-like_CS"/>
</dbReference>
<dbReference type="InterPro" id="IPR037118">
    <property type="entry name" value="Val-tRNA_synth_C_sf"/>
</dbReference>
<keyword evidence="6" id="KW-1185">Reference proteome</keyword>
<keyword evidence="2 5" id="KW-0067">ATP-binding</keyword>
<dbReference type="Proteomes" id="UP000431269">
    <property type="component" value="Chromosome"/>
</dbReference>
<dbReference type="PANTHER" id="PTHR42855">
    <property type="entry name" value="ABC TRANSPORTER ATP-BINDING SUBUNIT"/>
    <property type="match status" value="1"/>
</dbReference>
<dbReference type="SMART" id="SM00382">
    <property type="entry name" value="AAA"/>
    <property type="match status" value="2"/>
</dbReference>
<dbReference type="InterPro" id="IPR003593">
    <property type="entry name" value="AAA+_ATPase"/>
</dbReference>
<protein>
    <submittedName>
        <fullName evidence="5">ABC transporter ATP-binding protein uup</fullName>
    </submittedName>
</protein>
<dbReference type="Gene3D" id="1.10.287.380">
    <property type="entry name" value="Valyl-tRNA synthetase, C-terminal domain"/>
    <property type="match status" value="1"/>
</dbReference>
<proteinExistence type="predicted"/>
<dbReference type="EMBL" id="CP047045">
    <property type="protein sequence ID" value="QGZ95591.1"/>
    <property type="molecule type" value="Genomic_DNA"/>
</dbReference>
<evidence type="ECO:0000313" key="6">
    <source>
        <dbReference type="Proteomes" id="UP000431269"/>
    </source>
</evidence>
<dbReference type="AlphaFoldDB" id="A0A6I6MND1"/>
<dbReference type="GO" id="GO:0003677">
    <property type="term" value="F:DNA binding"/>
    <property type="evidence" value="ECO:0007669"/>
    <property type="project" value="InterPro"/>
</dbReference>
<evidence type="ECO:0000256" key="2">
    <source>
        <dbReference type="ARBA" id="ARBA00022840"/>
    </source>
</evidence>
<name>A0A6I6MND1_9CAUL</name>
<dbReference type="SUPFAM" id="SSF52540">
    <property type="entry name" value="P-loop containing nucleoside triphosphate hydrolases"/>
    <property type="match status" value="2"/>
</dbReference>
<dbReference type="PANTHER" id="PTHR42855:SF1">
    <property type="entry name" value="ABC TRANSPORTER DOMAIN-CONTAINING PROTEIN"/>
    <property type="match status" value="1"/>
</dbReference>
<evidence type="ECO:0000259" key="4">
    <source>
        <dbReference type="PROSITE" id="PS50893"/>
    </source>
</evidence>
<dbReference type="InterPro" id="IPR027417">
    <property type="entry name" value="P-loop_NTPase"/>
</dbReference>
<dbReference type="PROSITE" id="PS50893">
    <property type="entry name" value="ABC_TRANSPORTER_2"/>
    <property type="match status" value="2"/>
</dbReference>
<dbReference type="Gene3D" id="3.40.50.300">
    <property type="entry name" value="P-loop containing nucleotide triphosphate hydrolases"/>
    <property type="match status" value="2"/>
</dbReference>
<accession>A0A6I6MND1</accession>
<dbReference type="PROSITE" id="PS00211">
    <property type="entry name" value="ABC_TRANSPORTER_1"/>
    <property type="match status" value="1"/>
</dbReference>
<dbReference type="Pfam" id="PF16326">
    <property type="entry name" value="ABC_tran_CTD"/>
    <property type="match status" value="1"/>
</dbReference>
<evidence type="ECO:0000256" key="3">
    <source>
        <dbReference type="SAM" id="MobiDB-lite"/>
    </source>
</evidence>
<dbReference type="CDD" id="cd03221">
    <property type="entry name" value="ABCF_EF-3"/>
    <property type="match status" value="2"/>
</dbReference>
<dbReference type="InterPro" id="IPR051309">
    <property type="entry name" value="ABCF_ATPase"/>
</dbReference>
<evidence type="ECO:0000313" key="5">
    <source>
        <dbReference type="EMBL" id="QGZ95591.1"/>
    </source>
</evidence>